<dbReference type="AlphaFoldDB" id="A0AAV2Q9T5"/>
<keyword evidence="3" id="KW-0732">Signal</keyword>
<keyword evidence="2" id="KW-0044">Antibiotic</keyword>
<evidence type="ECO:0000256" key="1">
    <source>
        <dbReference type="ARBA" id="ARBA00022529"/>
    </source>
</evidence>
<evidence type="ECO:0008006" key="6">
    <source>
        <dbReference type="Google" id="ProtNLM"/>
    </source>
</evidence>
<dbReference type="Pfam" id="PF11630">
    <property type="entry name" value="Anti-LPS-SCYG"/>
    <property type="match status" value="1"/>
</dbReference>
<accession>A0AAV2Q9T5</accession>
<protein>
    <recommendedName>
        <fullName evidence="6">Anti-lipopolysaccharide factor</fullName>
    </recommendedName>
</protein>
<keyword evidence="1" id="KW-0929">Antimicrobial</keyword>
<feature type="non-terminal residue" evidence="4">
    <location>
        <position position="1"/>
    </location>
</feature>
<dbReference type="Proteomes" id="UP001497623">
    <property type="component" value="Unassembled WGS sequence"/>
</dbReference>
<feature type="signal peptide" evidence="3">
    <location>
        <begin position="1"/>
        <end position="25"/>
    </location>
</feature>
<organism evidence="4 5">
    <name type="scientific">Meganyctiphanes norvegica</name>
    <name type="common">Northern krill</name>
    <name type="synonym">Thysanopoda norvegica</name>
    <dbReference type="NCBI Taxonomy" id="48144"/>
    <lineage>
        <taxon>Eukaryota</taxon>
        <taxon>Metazoa</taxon>
        <taxon>Ecdysozoa</taxon>
        <taxon>Arthropoda</taxon>
        <taxon>Crustacea</taxon>
        <taxon>Multicrustacea</taxon>
        <taxon>Malacostraca</taxon>
        <taxon>Eumalacostraca</taxon>
        <taxon>Eucarida</taxon>
        <taxon>Euphausiacea</taxon>
        <taxon>Euphausiidae</taxon>
        <taxon>Meganyctiphanes</taxon>
    </lineage>
</organism>
<evidence type="ECO:0000313" key="4">
    <source>
        <dbReference type="EMBL" id="CAL4076398.1"/>
    </source>
</evidence>
<gene>
    <name evidence="4" type="ORF">MNOR_LOCUS10137</name>
</gene>
<proteinExistence type="predicted"/>
<dbReference type="InterPro" id="IPR038539">
    <property type="entry name" value="Anti-LPS_factor/Scygonadin_sf"/>
</dbReference>
<evidence type="ECO:0000313" key="5">
    <source>
        <dbReference type="Proteomes" id="UP001497623"/>
    </source>
</evidence>
<keyword evidence="5" id="KW-1185">Reference proteome</keyword>
<dbReference type="Gene3D" id="3.30.160.320">
    <property type="match status" value="1"/>
</dbReference>
<dbReference type="EMBL" id="CAXKWB010005040">
    <property type="protein sequence ID" value="CAL4076398.1"/>
    <property type="molecule type" value="Genomic_DNA"/>
</dbReference>
<evidence type="ECO:0000256" key="3">
    <source>
        <dbReference type="SAM" id="SignalP"/>
    </source>
</evidence>
<dbReference type="InterPro" id="IPR024509">
    <property type="entry name" value="Anti-LPS_factor/Scygonadin"/>
</dbReference>
<feature type="chain" id="PRO_5043785795" description="Anti-lipopolysaccharide factor" evidence="3">
    <location>
        <begin position="26"/>
        <end position="122"/>
    </location>
</feature>
<comment type="caution">
    <text evidence="4">The sequence shown here is derived from an EMBL/GenBank/DDBJ whole genome shotgun (WGS) entry which is preliminary data.</text>
</comment>
<evidence type="ECO:0000256" key="2">
    <source>
        <dbReference type="ARBA" id="ARBA00023022"/>
    </source>
</evidence>
<name>A0AAV2Q9T5_MEGNR</name>
<reference evidence="4 5" key="1">
    <citation type="submission" date="2024-05" db="EMBL/GenBank/DDBJ databases">
        <authorList>
            <person name="Wallberg A."/>
        </authorList>
    </citation>
    <scope>NUCLEOTIDE SEQUENCE [LARGE SCALE GENOMIC DNA]</scope>
</reference>
<dbReference type="GO" id="GO:0042742">
    <property type="term" value="P:defense response to bacterium"/>
    <property type="evidence" value="ECO:0007669"/>
    <property type="project" value="UniProtKB-KW"/>
</dbReference>
<sequence length="122" mass="13872">RNTMGRFSILVVLVVLATAVAPSTGQDWGDLSTALVTQISGLWQNGEMEFMGHNCYFSVRPKVKRWQLYFRGKMWCPGWAPFTGQSETRSRSRVTNKAVNDFVQKAISSNLITQDQARLWLE</sequence>